<proteinExistence type="predicted"/>
<evidence type="ECO:0000259" key="7">
    <source>
        <dbReference type="PROSITE" id="PS50048"/>
    </source>
</evidence>
<dbReference type="InterPro" id="IPR050815">
    <property type="entry name" value="TF_fung"/>
</dbReference>
<dbReference type="GO" id="GO:0005634">
    <property type="term" value="C:nucleus"/>
    <property type="evidence" value="ECO:0007669"/>
    <property type="project" value="UniProtKB-SubCell"/>
</dbReference>
<dbReference type="PANTHER" id="PTHR47338:SF5">
    <property type="entry name" value="ZN(II)2CYS6 TRANSCRIPTION FACTOR (EUROFUNG)"/>
    <property type="match status" value="1"/>
</dbReference>
<evidence type="ECO:0000256" key="4">
    <source>
        <dbReference type="ARBA" id="ARBA00023163"/>
    </source>
</evidence>
<dbReference type="Proteomes" id="UP001285354">
    <property type="component" value="Unassembled WGS sequence"/>
</dbReference>
<dbReference type="InterPro" id="IPR036864">
    <property type="entry name" value="Zn2-C6_fun-type_DNA-bd_sf"/>
</dbReference>
<dbReference type="SMART" id="SM00066">
    <property type="entry name" value="GAL4"/>
    <property type="match status" value="1"/>
</dbReference>
<keyword evidence="3" id="KW-0805">Transcription regulation</keyword>
<name>A0AAD9T705_9HELO</name>
<evidence type="ECO:0000256" key="3">
    <source>
        <dbReference type="ARBA" id="ARBA00023015"/>
    </source>
</evidence>
<dbReference type="AlphaFoldDB" id="A0AAD9T705"/>
<dbReference type="GO" id="GO:0000981">
    <property type="term" value="F:DNA-binding transcription factor activity, RNA polymerase II-specific"/>
    <property type="evidence" value="ECO:0007669"/>
    <property type="project" value="InterPro"/>
</dbReference>
<gene>
    <name evidence="8" type="ORF">QTJ16_000908</name>
</gene>
<evidence type="ECO:0000256" key="5">
    <source>
        <dbReference type="ARBA" id="ARBA00023242"/>
    </source>
</evidence>
<dbReference type="PANTHER" id="PTHR47338">
    <property type="entry name" value="ZN(II)2CYS6 TRANSCRIPTION FACTOR (EUROFUNG)-RELATED"/>
    <property type="match status" value="1"/>
</dbReference>
<comment type="subcellular location">
    <subcellularLocation>
        <location evidence="1">Nucleus</location>
    </subcellularLocation>
</comment>
<dbReference type="SUPFAM" id="SSF57701">
    <property type="entry name" value="Zn2/Cys6 DNA-binding domain"/>
    <property type="match status" value="1"/>
</dbReference>
<evidence type="ECO:0000256" key="2">
    <source>
        <dbReference type="ARBA" id="ARBA00022723"/>
    </source>
</evidence>
<dbReference type="Pfam" id="PF00172">
    <property type="entry name" value="Zn_clus"/>
    <property type="match status" value="1"/>
</dbReference>
<dbReference type="InterPro" id="IPR001138">
    <property type="entry name" value="Zn2Cys6_DnaBD"/>
</dbReference>
<keyword evidence="5" id="KW-0539">Nucleus</keyword>
<dbReference type="PROSITE" id="PS00463">
    <property type="entry name" value="ZN2_CY6_FUNGAL_1"/>
    <property type="match status" value="1"/>
</dbReference>
<keyword evidence="4" id="KW-0804">Transcription</keyword>
<evidence type="ECO:0000313" key="9">
    <source>
        <dbReference type="Proteomes" id="UP001285354"/>
    </source>
</evidence>
<feature type="domain" description="Zn(2)-C6 fungal-type" evidence="7">
    <location>
        <begin position="81"/>
        <end position="110"/>
    </location>
</feature>
<comment type="caution">
    <text evidence="8">The sequence shown here is derived from an EMBL/GenBank/DDBJ whole genome shotgun (WGS) entry which is preliminary data.</text>
</comment>
<feature type="compositionally biased region" description="Polar residues" evidence="6">
    <location>
        <begin position="124"/>
        <end position="145"/>
    </location>
</feature>
<dbReference type="PROSITE" id="PS50048">
    <property type="entry name" value="ZN2_CY6_FUNGAL_2"/>
    <property type="match status" value="1"/>
</dbReference>
<sequence length="306" mass="34976">MRRKFRRFRTAKRPSGFARFVLLIRSLNCFYNMLETWPGNWTNQLSIDNHYSLYTIFTMDSYSRHASLVSRNPPAKRRPGACEFCKVRKVKCDGKQRCSKCVENGNQCIYLPRKKRRPGPVRKSTATSQESEYQQIRRPGSTSDPESPVIGQYFGGSSSFGTPTPPSTPPLSGSHSRNLMFSDLTPGMPGEDWFFTSQVYPMDARTDPGLQMLPDTPVSYCDPLDYWANIDSDICLPQPDYPLTQLPNYYNDPVNVDLPNTSQCYMASPMGYDGLLAEQNDFQQMHSITSDSYWGSQDEIYVRKCF</sequence>
<dbReference type="EMBL" id="JAUBYV010000001">
    <property type="protein sequence ID" value="KAK2630088.1"/>
    <property type="molecule type" value="Genomic_DNA"/>
</dbReference>
<dbReference type="CDD" id="cd00067">
    <property type="entry name" value="GAL4"/>
    <property type="match status" value="1"/>
</dbReference>
<dbReference type="Gene3D" id="4.10.240.10">
    <property type="entry name" value="Zn(2)-C6 fungal-type DNA-binding domain"/>
    <property type="match status" value="1"/>
</dbReference>
<reference evidence="8" key="1">
    <citation type="submission" date="2023-06" db="EMBL/GenBank/DDBJ databases">
        <title>Draft genome of Marssonina rosae.</title>
        <authorList>
            <person name="Cheng Q."/>
        </authorList>
    </citation>
    <scope>NUCLEOTIDE SEQUENCE</scope>
    <source>
        <strain evidence="8">R4</strain>
    </source>
</reference>
<protein>
    <recommendedName>
        <fullName evidence="7">Zn(2)-C6 fungal-type domain-containing protein</fullName>
    </recommendedName>
</protein>
<accession>A0AAD9T705</accession>
<organism evidence="8 9">
    <name type="scientific">Diplocarpon rosae</name>
    <dbReference type="NCBI Taxonomy" id="946125"/>
    <lineage>
        <taxon>Eukaryota</taxon>
        <taxon>Fungi</taxon>
        <taxon>Dikarya</taxon>
        <taxon>Ascomycota</taxon>
        <taxon>Pezizomycotina</taxon>
        <taxon>Leotiomycetes</taxon>
        <taxon>Helotiales</taxon>
        <taxon>Drepanopezizaceae</taxon>
        <taxon>Diplocarpon</taxon>
    </lineage>
</organism>
<evidence type="ECO:0000256" key="1">
    <source>
        <dbReference type="ARBA" id="ARBA00004123"/>
    </source>
</evidence>
<dbReference type="GO" id="GO:0008270">
    <property type="term" value="F:zinc ion binding"/>
    <property type="evidence" value="ECO:0007669"/>
    <property type="project" value="InterPro"/>
</dbReference>
<feature type="region of interest" description="Disordered" evidence="6">
    <location>
        <begin position="112"/>
        <end position="175"/>
    </location>
</feature>
<keyword evidence="9" id="KW-1185">Reference proteome</keyword>
<evidence type="ECO:0000313" key="8">
    <source>
        <dbReference type="EMBL" id="KAK2630088.1"/>
    </source>
</evidence>
<evidence type="ECO:0000256" key="6">
    <source>
        <dbReference type="SAM" id="MobiDB-lite"/>
    </source>
</evidence>
<keyword evidence="2" id="KW-0479">Metal-binding</keyword>